<proteinExistence type="predicted"/>
<keyword evidence="3" id="KW-1185">Reference proteome</keyword>
<dbReference type="RefSeq" id="WP_047187573.1">
    <property type="nucleotide sequence ID" value="NZ_LCYG01000012.1"/>
</dbReference>
<reference evidence="2 3" key="1">
    <citation type="submission" date="2015-05" db="EMBL/GenBank/DDBJ databases">
        <title>Draft genome sequence of Microvirga vignae strain BR3299, a novel nitrogen fixing bacteria isolated from Brazil semi-aired region.</title>
        <authorList>
            <person name="Zilli J.E."/>
            <person name="Passos S.R."/>
            <person name="Leite J."/>
            <person name="Baldani J.I."/>
            <person name="Xavier G.R."/>
            <person name="Rumjaneck N.G."/>
            <person name="Simoes-Araujo J.L."/>
        </authorList>
    </citation>
    <scope>NUCLEOTIDE SEQUENCE [LARGE SCALE GENOMIC DNA]</scope>
    <source>
        <strain evidence="2 3">BR3299</strain>
    </source>
</reference>
<protein>
    <submittedName>
        <fullName evidence="2">Uncharacterized protein</fullName>
    </submittedName>
</protein>
<dbReference type="STRING" id="1225564.AA309_03335"/>
<gene>
    <name evidence="2" type="ORF">AA309_03335</name>
</gene>
<dbReference type="PATRIC" id="fig|1225564.3.peg.575"/>
<accession>A0A0H1RHF3</accession>
<dbReference type="AlphaFoldDB" id="A0A0H1RHF3"/>
<feature type="transmembrane region" description="Helical" evidence="1">
    <location>
        <begin position="133"/>
        <end position="152"/>
    </location>
</feature>
<dbReference type="Proteomes" id="UP000035489">
    <property type="component" value="Unassembled WGS sequence"/>
</dbReference>
<keyword evidence="1" id="KW-0812">Transmembrane</keyword>
<comment type="caution">
    <text evidence="2">The sequence shown here is derived from an EMBL/GenBank/DDBJ whole genome shotgun (WGS) entry which is preliminary data.</text>
</comment>
<keyword evidence="1" id="KW-1133">Transmembrane helix</keyword>
<sequence>MEHKPVETLRGVAEVHEFKQGFLSRRERLERWAELLERQPKRRLRSLGEIEFTPEEKRPELRSDESPITVAYEDPILRADGLKGDRLGDAMEYFDLSERSAHRLLCSCMNGWSMEAGVTARKVRRIADPDHRLMFVTSVSLLVAAPAVLYLLS</sequence>
<keyword evidence="1" id="KW-0472">Membrane</keyword>
<organism evidence="2 3">
    <name type="scientific">Microvirga vignae</name>
    <dbReference type="NCBI Taxonomy" id="1225564"/>
    <lineage>
        <taxon>Bacteria</taxon>
        <taxon>Pseudomonadati</taxon>
        <taxon>Pseudomonadota</taxon>
        <taxon>Alphaproteobacteria</taxon>
        <taxon>Hyphomicrobiales</taxon>
        <taxon>Methylobacteriaceae</taxon>
        <taxon>Microvirga</taxon>
    </lineage>
</organism>
<evidence type="ECO:0000313" key="2">
    <source>
        <dbReference type="EMBL" id="KLK94489.1"/>
    </source>
</evidence>
<name>A0A0H1RHF3_9HYPH</name>
<evidence type="ECO:0000256" key="1">
    <source>
        <dbReference type="SAM" id="Phobius"/>
    </source>
</evidence>
<dbReference type="EMBL" id="LCYG01000012">
    <property type="protein sequence ID" value="KLK94489.1"/>
    <property type="molecule type" value="Genomic_DNA"/>
</dbReference>
<evidence type="ECO:0000313" key="3">
    <source>
        <dbReference type="Proteomes" id="UP000035489"/>
    </source>
</evidence>